<keyword evidence="3" id="KW-0813">Transport</keyword>
<evidence type="ECO:0000256" key="4">
    <source>
        <dbReference type="ARBA" id="ARBA00022692"/>
    </source>
</evidence>
<dbReference type="Pfam" id="PF03169">
    <property type="entry name" value="OPT"/>
    <property type="match status" value="1"/>
</dbReference>
<feature type="transmembrane region" description="Helical" evidence="8">
    <location>
        <begin position="203"/>
        <end position="223"/>
    </location>
</feature>
<dbReference type="InterPro" id="IPR004813">
    <property type="entry name" value="OPT"/>
</dbReference>
<name>A0A066W1L1_TILAU</name>
<keyword evidence="6 8" id="KW-0472">Membrane</keyword>
<accession>A0A066W1L1</accession>
<dbReference type="Proteomes" id="UP000027361">
    <property type="component" value="Unassembled WGS sequence"/>
</dbReference>
<feature type="transmembrane region" description="Helical" evidence="8">
    <location>
        <begin position="158"/>
        <end position="183"/>
    </location>
</feature>
<sequence length="814" mass="86489">MENQEDRLEGPAVWQDPALHRFHSQSHFSHQPHPTSSLPSLDATGDGVVDEHQEEEDDYISGIGAFDLQGDAPNNDFTLRSALVGLAIGALICLTNTYFGLQSGWITMASLQAALIGFGVFRLLELPIEFFRRTSNRFFAGNDRSHWQWRRFTPQENCVVQATAVAVGGMPLSAGLVGILPALAKLDPKKDGAEPIDLGWWRLLGWTASCAYFGIMFASPLRLPMIIKEKLRFPSGTATAQLISVLHRKPLAIGEGIGGGSASVSTPAVNGPPRSARRAHRSLQQSHSFPAEPSADTTAQMPSEGTEVVNGTSGWIALSISFALSATFTIVSFFVPVLYAIPVFDLFSPHHNLASKWGWWFTPSFSYIGQGVIMGLPTTVSMTAGAFVGWGVLSPLATHLGWAKGNPLDGDEGAKGWIVWVSLAIMCSESIIGLITLGAAHGFADFQAWFSDHSKHDGYAQLPTSSRDADSADGHGGEGASLPTLHDEYEPPSRLVPASWTAWGLAISTPGAIVLIHLAFGSQGIAWWATFLAIVLSSFLAVLAVRSLGETDLNPTSGLGKISQLIFALIQPGNVVANLIAGGIAEAGAMQAGDLMQDLKTGHLVGASPRSQFYGQILGSTFGIFVSVFAYKLYTTAYVIPGPEFPAPTAAMWLNLARLVNHGHLPDHVGTFMIVAAALFAATGIVRTLARAKKMTEMNNAQQQPRWVAFADYLPSGIAFAVGILNTPNFSIARLIGGLIAAYHVRRGQQSTTTSARKPSALDTALPGFMIIVVASGFVLGEGGASIANLLMKQGGAQPLTCWGCRGGCSGSCA</sequence>
<evidence type="ECO:0000256" key="3">
    <source>
        <dbReference type="ARBA" id="ARBA00022448"/>
    </source>
</evidence>
<comment type="similarity">
    <text evidence="2">Belongs to the oligopeptide OPT transporter family.</text>
</comment>
<dbReference type="NCBIfam" id="TIGR00728">
    <property type="entry name" value="OPT_sfam"/>
    <property type="match status" value="1"/>
</dbReference>
<feature type="transmembrane region" description="Helical" evidence="8">
    <location>
        <begin position="383"/>
        <end position="402"/>
    </location>
</feature>
<evidence type="ECO:0000313" key="10">
    <source>
        <dbReference type="Proteomes" id="UP000027361"/>
    </source>
</evidence>
<dbReference type="STRING" id="1037660.A0A066W1L1"/>
<keyword evidence="4 8" id="KW-0812">Transmembrane</keyword>
<dbReference type="PANTHER" id="PTHR31645">
    <property type="entry name" value="OLIGOPEPTIDE TRANSPORTER YGL114W-RELATED"/>
    <property type="match status" value="1"/>
</dbReference>
<evidence type="ECO:0000256" key="8">
    <source>
        <dbReference type="SAM" id="Phobius"/>
    </source>
</evidence>
<comment type="subcellular location">
    <subcellularLocation>
        <location evidence="1">Membrane</location>
        <topology evidence="1">Multi-pass membrane protein</topology>
    </subcellularLocation>
</comment>
<feature type="transmembrane region" description="Helical" evidence="8">
    <location>
        <begin position="357"/>
        <end position="376"/>
    </location>
</feature>
<proteinExistence type="inferred from homology"/>
<dbReference type="OMA" id="TPTAYVW"/>
<feature type="transmembrane region" description="Helical" evidence="8">
    <location>
        <begin position="668"/>
        <end position="686"/>
    </location>
</feature>
<dbReference type="GO" id="GO:0000329">
    <property type="term" value="C:fungal-type vacuole membrane"/>
    <property type="evidence" value="ECO:0007669"/>
    <property type="project" value="TreeGrafter"/>
</dbReference>
<feature type="region of interest" description="Disordered" evidence="7">
    <location>
        <begin position="462"/>
        <end position="488"/>
    </location>
</feature>
<dbReference type="EMBL" id="JMSN01000046">
    <property type="protein sequence ID" value="KDN44954.1"/>
    <property type="molecule type" value="Genomic_DNA"/>
</dbReference>
<evidence type="ECO:0000256" key="5">
    <source>
        <dbReference type="ARBA" id="ARBA00022989"/>
    </source>
</evidence>
<evidence type="ECO:0000256" key="1">
    <source>
        <dbReference type="ARBA" id="ARBA00004141"/>
    </source>
</evidence>
<dbReference type="InParanoid" id="A0A066W1L1"/>
<dbReference type="OrthoDB" id="627262at2759"/>
<evidence type="ECO:0000256" key="6">
    <source>
        <dbReference type="ARBA" id="ARBA00023136"/>
    </source>
</evidence>
<keyword evidence="10" id="KW-1185">Reference proteome</keyword>
<dbReference type="InterPro" id="IPR045035">
    <property type="entry name" value="YSL-like"/>
</dbReference>
<reference evidence="9 10" key="1">
    <citation type="submission" date="2014-05" db="EMBL/GenBank/DDBJ databases">
        <title>Draft genome sequence of a rare smut relative, Tilletiaria anomala UBC 951.</title>
        <authorList>
            <consortium name="DOE Joint Genome Institute"/>
            <person name="Toome M."/>
            <person name="Kuo A."/>
            <person name="Henrissat B."/>
            <person name="Lipzen A."/>
            <person name="Tritt A."/>
            <person name="Yoshinaga Y."/>
            <person name="Zane M."/>
            <person name="Barry K."/>
            <person name="Grigoriev I.V."/>
            <person name="Spatafora J.W."/>
            <person name="Aimea M.C."/>
        </authorList>
    </citation>
    <scope>NUCLEOTIDE SEQUENCE [LARGE SCALE GENOMIC DNA]</scope>
    <source>
        <strain evidence="9 10">UBC 951</strain>
    </source>
</reference>
<feature type="transmembrane region" description="Helical" evidence="8">
    <location>
        <begin position="417"/>
        <end position="440"/>
    </location>
</feature>
<organism evidence="9 10">
    <name type="scientific">Tilletiaria anomala (strain ATCC 24038 / CBS 436.72 / UBC 951)</name>
    <dbReference type="NCBI Taxonomy" id="1037660"/>
    <lineage>
        <taxon>Eukaryota</taxon>
        <taxon>Fungi</taxon>
        <taxon>Dikarya</taxon>
        <taxon>Basidiomycota</taxon>
        <taxon>Ustilaginomycotina</taxon>
        <taxon>Exobasidiomycetes</taxon>
        <taxon>Georgefischeriales</taxon>
        <taxon>Tilletiariaceae</taxon>
        <taxon>Tilletiaria</taxon>
    </lineage>
</organism>
<feature type="transmembrane region" description="Helical" evidence="8">
    <location>
        <begin position="769"/>
        <end position="791"/>
    </location>
</feature>
<evidence type="ECO:0000256" key="7">
    <source>
        <dbReference type="SAM" id="MobiDB-lite"/>
    </source>
</evidence>
<dbReference type="RefSeq" id="XP_013243021.1">
    <property type="nucleotide sequence ID" value="XM_013387567.1"/>
</dbReference>
<dbReference type="HOGENOM" id="CLU_010539_2_1_1"/>
<dbReference type="GeneID" id="25262475"/>
<keyword evidence="5 8" id="KW-1133">Transmembrane helix</keyword>
<dbReference type="GO" id="GO:0035673">
    <property type="term" value="F:oligopeptide transmembrane transporter activity"/>
    <property type="evidence" value="ECO:0007669"/>
    <property type="project" value="InterPro"/>
</dbReference>
<feature type="region of interest" description="Disordered" evidence="7">
    <location>
        <begin position="25"/>
        <end position="54"/>
    </location>
</feature>
<feature type="compositionally biased region" description="Low complexity" evidence="7">
    <location>
        <begin position="25"/>
        <end position="37"/>
    </location>
</feature>
<feature type="transmembrane region" description="Helical" evidence="8">
    <location>
        <begin position="105"/>
        <end position="124"/>
    </location>
</feature>
<evidence type="ECO:0000313" key="9">
    <source>
        <dbReference type="EMBL" id="KDN44954.1"/>
    </source>
</evidence>
<feature type="transmembrane region" description="Helical" evidence="8">
    <location>
        <begin position="525"/>
        <end position="545"/>
    </location>
</feature>
<dbReference type="AlphaFoldDB" id="A0A066W1L1"/>
<feature type="transmembrane region" description="Helical" evidence="8">
    <location>
        <begin position="315"/>
        <end position="337"/>
    </location>
</feature>
<protein>
    <submittedName>
        <fullName evidence="9">OPT superfamily oligopeptide transporter</fullName>
    </submittedName>
</protein>
<evidence type="ECO:0000256" key="2">
    <source>
        <dbReference type="ARBA" id="ARBA00008807"/>
    </source>
</evidence>
<feature type="compositionally biased region" description="Basic and acidic residues" evidence="7">
    <location>
        <begin position="467"/>
        <end position="476"/>
    </location>
</feature>
<comment type="caution">
    <text evidence="9">The sequence shown here is derived from an EMBL/GenBank/DDBJ whole genome shotgun (WGS) entry which is preliminary data.</text>
</comment>
<dbReference type="PANTHER" id="PTHR31645:SF0">
    <property type="entry name" value="OLIGOPEPTIDE TRANSPORTER YGL114W-RELATED"/>
    <property type="match status" value="1"/>
</dbReference>
<feature type="compositionally biased region" description="Polar residues" evidence="7">
    <location>
        <begin position="295"/>
        <end position="306"/>
    </location>
</feature>
<feature type="transmembrane region" description="Helical" evidence="8">
    <location>
        <begin position="707"/>
        <end position="725"/>
    </location>
</feature>
<feature type="transmembrane region" description="Helical" evidence="8">
    <location>
        <begin position="500"/>
        <end position="519"/>
    </location>
</feature>
<feature type="region of interest" description="Disordered" evidence="7">
    <location>
        <begin position="262"/>
        <end position="306"/>
    </location>
</feature>
<feature type="transmembrane region" description="Helical" evidence="8">
    <location>
        <begin position="613"/>
        <end position="634"/>
    </location>
</feature>
<gene>
    <name evidence="9" type="ORF">K437DRAFT_224580</name>
</gene>
<feature type="transmembrane region" description="Helical" evidence="8">
    <location>
        <begin position="77"/>
        <end position="99"/>
    </location>
</feature>